<dbReference type="GO" id="GO:0016818">
    <property type="term" value="F:hydrolase activity, acting on acid anhydrides, in phosphorus-containing anhydrides"/>
    <property type="evidence" value="ECO:0007669"/>
    <property type="project" value="InterPro"/>
</dbReference>
<comment type="cofactor">
    <cofactor evidence="2">
        <name>Mg(2+)</name>
        <dbReference type="ChEBI" id="CHEBI:18420"/>
    </cofactor>
</comment>
<evidence type="ECO:0000256" key="2">
    <source>
        <dbReference type="ARBA" id="ARBA00001946"/>
    </source>
</evidence>
<dbReference type="Proteomes" id="UP000828236">
    <property type="component" value="Unassembled WGS sequence"/>
</dbReference>
<reference evidence="8" key="2">
    <citation type="journal article" date="2021" name="World Allergy Organ. J.">
        <title>Chromosome-level assembly of Dermatophagoides farinae genome and transcriptome reveals two novel allergens Der f 37 and Der f 39.</title>
        <authorList>
            <person name="Chen J."/>
            <person name="Cai Z."/>
            <person name="Fan D."/>
            <person name="Hu J."/>
            <person name="Hou Y."/>
            <person name="He Y."/>
            <person name="Zhang Z."/>
            <person name="Zhao Z."/>
            <person name="Gao P."/>
            <person name="Hu W."/>
            <person name="Sun J."/>
            <person name="Li J."/>
            <person name="Ji K."/>
        </authorList>
    </citation>
    <scope>NUCLEOTIDE SEQUENCE</scope>
    <source>
        <strain evidence="8">JKM2019</strain>
    </source>
</reference>
<protein>
    <recommendedName>
        <fullName evidence="9">Nucleoside diphosphate-linked moiety X motif 19</fullName>
    </recommendedName>
</protein>
<dbReference type="AlphaFoldDB" id="A0A9D4SBA1"/>
<dbReference type="SUPFAM" id="SSF55811">
    <property type="entry name" value="Nudix"/>
    <property type="match status" value="1"/>
</dbReference>
<evidence type="ECO:0000256" key="7">
    <source>
        <dbReference type="ARBA" id="ARBA00023211"/>
    </source>
</evidence>
<dbReference type="EMBL" id="SDOV01000010">
    <property type="protein sequence ID" value="KAH7636412.1"/>
    <property type="molecule type" value="Genomic_DNA"/>
</dbReference>
<accession>A0A9D4SBA1</accession>
<gene>
    <name evidence="8" type="ORF">HUG17_10382</name>
</gene>
<comment type="cofactor">
    <cofactor evidence="1">
        <name>Mn(2+)</name>
        <dbReference type="ChEBI" id="CHEBI:29035"/>
    </cofactor>
</comment>
<organism evidence="8">
    <name type="scientific">Dermatophagoides farinae</name>
    <name type="common">American house dust mite</name>
    <dbReference type="NCBI Taxonomy" id="6954"/>
    <lineage>
        <taxon>Eukaryota</taxon>
        <taxon>Metazoa</taxon>
        <taxon>Ecdysozoa</taxon>
        <taxon>Arthropoda</taxon>
        <taxon>Chelicerata</taxon>
        <taxon>Arachnida</taxon>
        <taxon>Acari</taxon>
        <taxon>Acariformes</taxon>
        <taxon>Sarcoptiformes</taxon>
        <taxon>Astigmata</taxon>
        <taxon>Psoroptidia</taxon>
        <taxon>Analgoidea</taxon>
        <taxon>Pyroglyphidae</taxon>
        <taxon>Dermatophagoidinae</taxon>
        <taxon>Dermatophagoides</taxon>
    </lineage>
</organism>
<keyword evidence="7" id="KW-0464">Manganese</keyword>
<comment type="caution">
    <text evidence="8">The sequence shown here is derived from an EMBL/GenBank/DDBJ whole genome shotgun (WGS) entry which is preliminary data.</text>
</comment>
<evidence type="ECO:0008006" key="9">
    <source>
        <dbReference type="Google" id="ProtNLM"/>
    </source>
</evidence>
<dbReference type="PANTHER" id="PTHR12318">
    <property type="entry name" value="TESTOSTERONE-REGULATED PROTEIN RP2"/>
    <property type="match status" value="1"/>
</dbReference>
<sequence>MFNHRMVAKSLTMMIQRSTIRQLSIVNNNQLNLPLSSSRIFVRTIFDHQKFQPMAPYPTALERQPDMSEIPPKQSWKEAASLIILAPDNKQKNEQHLSMKFDYKSLMVKRSVTSSFFASAYVFPGGQVELVDFEQKWYELFEKFGVKMDELHSISNNIVGPRPPMVTDPITLKGKSSDLKIINMDLGLRISAIRETFEEAGILLLIDPKNAQNNDYCKVLTSKSLDLDLNEWQKKVRSDAGQFIKLCDTLHMVPNVWALYEWSNWLTPISVGHRRFDTIFYVCCFEQKPPVFVDNAEVTTPIWCNPIEILEEHRLEQAFLAPPQVYELSRLLRFPMMDQLYRFMRSRQTLGCQRWLPVFFTYNDGALSLLPGDEQYPVVPALVSNGKQVPEIDGSIHDANREAKSKNRMELMGIKCRTICTIEPGCGHVPPITYPSNDFDEQSKPIAKL</sequence>
<dbReference type="CDD" id="cd18870">
    <property type="entry name" value="NUDIX_AcylCoAdiphos_Nudt19"/>
    <property type="match status" value="1"/>
</dbReference>
<evidence type="ECO:0000256" key="6">
    <source>
        <dbReference type="ARBA" id="ARBA00022842"/>
    </source>
</evidence>
<dbReference type="InterPro" id="IPR015797">
    <property type="entry name" value="NUDIX_hydrolase-like_dom_sf"/>
</dbReference>
<reference evidence="8" key="1">
    <citation type="submission" date="2020-06" db="EMBL/GenBank/DDBJ databases">
        <authorList>
            <person name="Ji K."/>
            <person name="Li J."/>
        </authorList>
    </citation>
    <scope>NUCLEOTIDE SEQUENCE</scope>
    <source>
        <strain evidence="8">JKM2019</strain>
        <tissue evidence="8">Whole body</tissue>
    </source>
</reference>
<evidence type="ECO:0000256" key="5">
    <source>
        <dbReference type="ARBA" id="ARBA00022801"/>
    </source>
</evidence>
<keyword evidence="4" id="KW-0479">Metal-binding</keyword>
<evidence type="ECO:0000256" key="4">
    <source>
        <dbReference type="ARBA" id="ARBA00022723"/>
    </source>
</evidence>
<keyword evidence="6" id="KW-0460">Magnesium</keyword>
<dbReference type="InterPro" id="IPR039121">
    <property type="entry name" value="NUDT19"/>
</dbReference>
<dbReference type="PANTHER" id="PTHR12318:SF0">
    <property type="entry name" value="ACYL-COENZYME A DIPHOSPHATASE NUDT19"/>
    <property type="match status" value="1"/>
</dbReference>
<evidence type="ECO:0000256" key="3">
    <source>
        <dbReference type="ARBA" id="ARBA00005582"/>
    </source>
</evidence>
<dbReference type="GO" id="GO:0005739">
    <property type="term" value="C:mitochondrion"/>
    <property type="evidence" value="ECO:0007669"/>
    <property type="project" value="TreeGrafter"/>
</dbReference>
<evidence type="ECO:0000313" key="8">
    <source>
        <dbReference type="EMBL" id="KAH7636412.1"/>
    </source>
</evidence>
<evidence type="ECO:0000256" key="1">
    <source>
        <dbReference type="ARBA" id="ARBA00001936"/>
    </source>
</evidence>
<comment type="similarity">
    <text evidence="3">Belongs to the Nudix hydrolase family.</text>
</comment>
<proteinExistence type="inferred from homology"/>
<keyword evidence="5" id="KW-0378">Hydrolase</keyword>
<dbReference type="GO" id="GO:0046872">
    <property type="term" value="F:metal ion binding"/>
    <property type="evidence" value="ECO:0007669"/>
    <property type="project" value="UniProtKB-KW"/>
</dbReference>
<name>A0A9D4SBA1_DERFA</name>
<dbReference type="Gene3D" id="3.90.79.10">
    <property type="entry name" value="Nucleoside Triphosphate Pyrophosphohydrolase"/>
    <property type="match status" value="1"/>
</dbReference>